<dbReference type="AlphaFoldDB" id="A0A5P9NGX3"/>
<dbReference type="PANTHER" id="PTHR43155:SF2">
    <property type="entry name" value="CYCLIC DI-GMP PHOSPHODIESTERASE PA4108"/>
    <property type="match status" value="1"/>
</dbReference>
<evidence type="ECO:0000259" key="1">
    <source>
        <dbReference type="PROSITE" id="PS51832"/>
    </source>
</evidence>
<dbReference type="InterPro" id="IPR021812">
    <property type="entry name" value="DUF3391"/>
</dbReference>
<protein>
    <submittedName>
        <fullName evidence="2">HD-GYP domain-containing protein</fullName>
    </submittedName>
</protein>
<dbReference type="RefSeq" id="WP_152660389.1">
    <property type="nucleotide sequence ID" value="NZ_CP036422.1"/>
</dbReference>
<dbReference type="OrthoDB" id="9764808at2"/>
<dbReference type="SMART" id="SM00471">
    <property type="entry name" value="HDc"/>
    <property type="match status" value="1"/>
</dbReference>
<dbReference type="GO" id="GO:0008081">
    <property type="term" value="F:phosphoric diester hydrolase activity"/>
    <property type="evidence" value="ECO:0007669"/>
    <property type="project" value="UniProtKB-ARBA"/>
</dbReference>
<dbReference type="PANTHER" id="PTHR43155">
    <property type="entry name" value="CYCLIC DI-GMP PHOSPHODIESTERASE PA4108-RELATED"/>
    <property type="match status" value="1"/>
</dbReference>
<dbReference type="PROSITE" id="PS51832">
    <property type="entry name" value="HD_GYP"/>
    <property type="match status" value="1"/>
</dbReference>
<dbReference type="InterPro" id="IPR003607">
    <property type="entry name" value="HD/PDEase_dom"/>
</dbReference>
<evidence type="ECO:0000313" key="2">
    <source>
        <dbReference type="EMBL" id="QFU74278.1"/>
    </source>
</evidence>
<dbReference type="CDD" id="cd00077">
    <property type="entry name" value="HDc"/>
    <property type="match status" value="1"/>
</dbReference>
<dbReference type="KEGG" id="halc:EY643_00675"/>
<dbReference type="InterPro" id="IPR037522">
    <property type="entry name" value="HD_GYP_dom"/>
</dbReference>
<dbReference type="Pfam" id="PF11871">
    <property type="entry name" value="DUF3391"/>
    <property type="match status" value="1"/>
</dbReference>
<gene>
    <name evidence="2" type="ORF">EY643_00675</name>
</gene>
<reference evidence="2 3" key="1">
    <citation type="submission" date="2019-02" db="EMBL/GenBank/DDBJ databases">
        <authorList>
            <person name="Li S.-H."/>
        </authorList>
    </citation>
    <scope>NUCLEOTIDE SEQUENCE [LARGE SCALE GENOMIC DNA]</scope>
    <source>
        <strain evidence="2 3">IMCC14385</strain>
    </source>
</reference>
<organism evidence="2 3">
    <name type="scientific">Halioglobus maricola</name>
    <dbReference type="NCBI Taxonomy" id="2601894"/>
    <lineage>
        <taxon>Bacteria</taxon>
        <taxon>Pseudomonadati</taxon>
        <taxon>Pseudomonadota</taxon>
        <taxon>Gammaproteobacteria</taxon>
        <taxon>Cellvibrionales</taxon>
        <taxon>Halieaceae</taxon>
        <taxon>Halioglobus</taxon>
    </lineage>
</organism>
<dbReference type="SUPFAM" id="SSF109604">
    <property type="entry name" value="HD-domain/PDEase-like"/>
    <property type="match status" value="1"/>
</dbReference>
<feature type="domain" description="HD-GYP" evidence="1">
    <location>
        <begin position="127"/>
        <end position="323"/>
    </location>
</feature>
<dbReference type="Pfam" id="PF13487">
    <property type="entry name" value="HD_5"/>
    <property type="match status" value="1"/>
</dbReference>
<dbReference type="Proteomes" id="UP000326287">
    <property type="component" value="Chromosome"/>
</dbReference>
<dbReference type="Gene3D" id="1.10.3210.10">
    <property type="entry name" value="Hypothetical protein af1432"/>
    <property type="match status" value="1"/>
</dbReference>
<name>A0A5P9NGX3_9GAMM</name>
<proteinExistence type="predicted"/>
<accession>A0A5P9NGX3</accession>
<sequence>MRLVKMPAMSLQPGMFVAELDRPWLETPFSLQGFVIQNTSEVLYVSKYVEHVFVDAEYSGRPVFLNLALEPTAGEGKKRLEIKEDLAHARICFDNAANTLDKVYESLRSGRTGDIETVQESITPLIESVFNNKEAVAALLRLRESDDYRYQHGISMAVWAAILGRQIGLHRDELETLALGCAMCDVGMTQLPADLLSQPQALSDQQLRIIHAHPKMGAELVAKNSDVSIEVLAIVENHHERVDGSGYPRGMEGSSIPVLARIAGLVDAYDAMITPRPYAPARTSHEAIQELMDGKGTLFQESLVEQFIQAIGLFPTGTLVELNSGEVGIVTRQNDTRRLKPEIIIVLDEEQKERDPCIVDLSLQDTGSERWITRELLPGSYGLDSEEYFI</sequence>
<keyword evidence="3" id="KW-1185">Reference proteome</keyword>
<dbReference type="EMBL" id="CP036422">
    <property type="protein sequence ID" value="QFU74278.1"/>
    <property type="molecule type" value="Genomic_DNA"/>
</dbReference>
<evidence type="ECO:0000313" key="3">
    <source>
        <dbReference type="Proteomes" id="UP000326287"/>
    </source>
</evidence>